<sequence length="252" mass="28357">MAFRLVSLVLFALQLLVLARNPKRGLAFPTEPGHLQDIQKADGPNATVSWMYNWDVAPAGNVPQQIEFVPMQWGIWGIEKLHDLAIGKGYRTMLAFNEPELSGQSNLSPEQAVRLWKTFVRPLNKGGVRLGSPGISSAPSGKIWLQKFFSLCGADCGVDFVAVHWYGEGIQNFMNYLHEIHATFPHHPIWITEFGCTSGSDQEVIEFLQRALDFMDSMSWVERYAWFAFDRTTTDLLDAHGNLNVLGALYLK</sequence>
<organism evidence="3 4">
    <name type="scientific">Marasmius tenuissimus</name>
    <dbReference type="NCBI Taxonomy" id="585030"/>
    <lineage>
        <taxon>Eukaryota</taxon>
        <taxon>Fungi</taxon>
        <taxon>Dikarya</taxon>
        <taxon>Basidiomycota</taxon>
        <taxon>Agaricomycotina</taxon>
        <taxon>Agaricomycetes</taxon>
        <taxon>Agaricomycetidae</taxon>
        <taxon>Agaricales</taxon>
        <taxon>Marasmiineae</taxon>
        <taxon>Marasmiaceae</taxon>
        <taxon>Marasmius</taxon>
    </lineage>
</organism>
<dbReference type="Proteomes" id="UP001437256">
    <property type="component" value="Unassembled WGS sequence"/>
</dbReference>
<proteinExistence type="predicted"/>
<comment type="caution">
    <text evidence="3">The sequence shown here is derived from an EMBL/GenBank/DDBJ whole genome shotgun (WGS) entry which is preliminary data.</text>
</comment>
<feature type="chain" id="PRO_5046579869" description="Asl1-like glycosyl hydrolase catalytic domain-containing protein" evidence="1">
    <location>
        <begin position="20"/>
        <end position="252"/>
    </location>
</feature>
<dbReference type="PANTHER" id="PTHR34154:SF3">
    <property type="entry name" value="ALKALI-SENSITIVE LINKAGE PROTEIN 1"/>
    <property type="match status" value="1"/>
</dbReference>
<dbReference type="EMBL" id="JBBXMP010000031">
    <property type="protein sequence ID" value="KAL0066901.1"/>
    <property type="molecule type" value="Genomic_DNA"/>
</dbReference>
<reference evidence="3 4" key="1">
    <citation type="submission" date="2024-05" db="EMBL/GenBank/DDBJ databases">
        <title>A draft genome resource for the thread blight pathogen Marasmius tenuissimus strain MS-2.</title>
        <authorList>
            <person name="Yulfo-Soto G.E."/>
            <person name="Baruah I.K."/>
            <person name="Amoako-Attah I."/>
            <person name="Bukari Y."/>
            <person name="Meinhardt L.W."/>
            <person name="Bailey B.A."/>
            <person name="Cohen S.P."/>
        </authorList>
    </citation>
    <scope>NUCLEOTIDE SEQUENCE [LARGE SCALE GENOMIC DNA]</scope>
    <source>
        <strain evidence="3 4">MS-2</strain>
    </source>
</reference>
<feature type="domain" description="Asl1-like glycosyl hydrolase catalytic" evidence="2">
    <location>
        <begin position="26"/>
        <end position="250"/>
    </location>
</feature>
<protein>
    <recommendedName>
        <fullName evidence="2">Asl1-like glycosyl hydrolase catalytic domain-containing protein</fullName>
    </recommendedName>
</protein>
<name>A0ABR3A0P3_9AGAR</name>
<evidence type="ECO:0000259" key="2">
    <source>
        <dbReference type="Pfam" id="PF11790"/>
    </source>
</evidence>
<dbReference type="InterPro" id="IPR053183">
    <property type="entry name" value="ASL1"/>
</dbReference>
<dbReference type="InterPro" id="IPR017853">
    <property type="entry name" value="GH"/>
</dbReference>
<accession>A0ABR3A0P3</accession>
<dbReference type="Pfam" id="PF11790">
    <property type="entry name" value="Glyco_hydro_cc"/>
    <property type="match status" value="1"/>
</dbReference>
<keyword evidence="4" id="KW-1185">Reference proteome</keyword>
<dbReference type="SUPFAM" id="SSF51445">
    <property type="entry name" value="(Trans)glycosidases"/>
    <property type="match status" value="1"/>
</dbReference>
<gene>
    <name evidence="3" type="ORF">AAF712_006096</name>
</gene>
<dbReference type="PANTHER" id="PTHR34154">
    <property type="entry name" value="ALKALI-SENSITIVE LINKAGE PROTEIN 1"/>
    <property type="match status" value="1"/>
</dbReference>
<dbReference type="InterPro" id="IPR024655">
    <property type="entry name" value="Asl1_glyco_hydro_catalytic"/>
</dbReference>
<keyword evidence="1" id="KW-0732">Signal</keyword>
<evidence type="ECO:0000313" key="4">
    <source>
        <dbReference type="Proteomes" id="UP001437256"/>
    </source>
</evidence>
<dbReference type="Gene3D" id="3.20.20.80">
    <property type="entry name" value="Glycosidases"/>
    <property type="match status" value="1"/>
</dbReference>
<feature type="signal peptide" evidence="1">
    <location>
        <begin position="1"/>
        <end position="19"/>
    </location>
</feature>
<evidence type="ECO:0000313" key="3">
    <source>
        <dbReference type="EMBL" id="KAL0066901.1"/>
    </source>
</evidence>
<evidence type="ECO:0000256" key="1">
    <source>
        <dbReference type="SAM" id="SignalP"/>
    </source>
</evidence>